<dbReference type="FunFam" id="3.40.1180.10:FF:000002">
    <property type="entry name" value="Alkyl transferase"/>
    <property type="match status" value="1"/>
</dbReference>
<dbReference type="GO" id="GO:0045547">
    <property type="term" value="F:ditrans,polycis-polyprenyl diphosphate synthase [(2E,6E)-farnesyl diphosphate specific] activity"/>
    <property type="evidence" value="ECO:0007669"/>
    <property type="project" value="UniProtKB-EC"/>
</dbReference>
<evidence type="ECO:0000256" key="10">
    <source>
        <dbReference type="ARBA" id="ARBA00058504"/>
    </source>
</evidence>
<dbReference type="Gene3D" id="3.40.1180.10">
    <property type="entry name" value="Decaprenyl diphosphate synthase-like"/>
    <property type="match status" value="1"/>
</dbReference>
<dbReference type="AlphaFoldDB" id="A0A6P5ABC5"/>
<comment type="subcellular location">
    <subcellularLocation>
        <location evidence="2">Endoplasmic reticulum membrane</location>
        <topology evidence="2">Peripheral membrane protein</topology>
    </subcellularLocation>
</comment>
<sequence length="347" mass="40510">MSWIREETPPDENTWSERFRKFCADVLKTGPIPKHVAFIMDGNRRFARKKGMDRTEGHLMGFEKLAETLKWCRDLGINEVTVYAFSIENFKRSKEEVESLMEIARQKFARLLEEKEAIMKHGVCIRVLGNLTLLPLDIQRSIAEAMRMSKDNDKAFLNVCFAYTSRHEISNAVEEMAEGVEKGLIRPSDISESLLDRCLYTSHSPDPHLLVRTSGEVRLSDFLLWQSSFSVLSFMEVLWPEFSFWHLCAAVLHYQKNHQAIMRARDQHNQEREQALRQADYDSAVAELQQEDPDKTDQSKWASLPTLVRKQETERDQRVREFLQHLDRKRAKFLDSLVQKTEIKVCS</sequence>
<dbReference type="PANTHER" id="PTHR10291">
    <property type="entry name" value="DEHYDRODOLICHYL DIPHOSPHATE SYNTHASE FAMILY MEMBER"/>
    <property type="match status" value="1"/>
</dbReference>
<comment type="subunit">
    <text evidence="11">Forms an active dehydrodolichyl diphosphate synthase complex with NUS1.</text>
</comment>
<comment type="pathway">
    <text evidence="3">Protein modification; protein glycosylation.</text>
</comment>
<protein>
    <recommendedName>
        <fullName evidence="12">Alkyl transferase</fullName>
        <ecNumber evidence="12">2.5.1.-</ecNumber>
    </recommendedName>
</protein>
<comment type="similarity">
    <text evidence="4 12">Belongs to the UPP synthase family.</text>
</comment>
<dbReference type="GO" id="GO:0016094">
    <property type="term" value="P:polyprenol biosynthetic process"/>
    <property type="evidence" value="ECO:0007669"/>
    <property type="project" value="TreeGrafter"/>
</dbReference>
<evidence type="ECO:0000256" key="3">
    <source>
        <dbReference type="ARBA" id="ARBA00004922"/>
    </source>
</evidence>
<keyword evidence="8" id="KW-0472">Membrane</keyword>
<dbReference type="PROSITE" id="PS01066">
    <property type="entry name" value="UPP_SYNTHASE"/>
    <property type="match status" value="1"/>
</dbReference>
<organism evidence="14 15">
    <name type="scientific">Branchiostoma belcheri</name>
    <name type="common">Amphioxus</name>
    <dbReference type="NCBI Taxonomy" id="7741"/>
    <lineage>
        <taxon>Eukaryota</taxon>
        <taxon>Metazoa</taxon>
        <taxon>Chordata</taxon>
        <taxon>Cephalochordata</taxon>
        <taxon>Leptocardii</taxon>
        <taxon>Amphioxiformes</taxon>
        <taxon>Branchiostomatidae</taxon>
        <taxon>Branchiostoma</taxon>
    </lineage>
</organism>
<evidence type="ECO:0000256" key="12">
    <source>
        <dbReference type="RuleBase" id="RU363018"/>
    </source>
</evidence>
<evidence type="ECO:0000256" key="2">
    <source>
        <dbReference type="ARBA" id="ARBA00004406"/>
    </source>
</evidence>
<dbReference type="GO" id="GO:1904423">
    <property type="term" value="C:dehydrodolichyl diphosphate synthase complex"/>
    <property type="evidence" value="ECO:0007669"/>
    <property type="project" value="TreeGrafter"/>
</dbReference>
<dbReference type="PANTHER" id="PTHR10291:SF43">
    <property type="entry name" value="DEHYDRODOLICHYL DIPHOSPHATE SYNTHASE COMPLEX SUBUNIT DHDDS"/>
    <property type="match status" value="1"/>
</dbReference>
<evidence type="ECO:0000256" key="6">
    <source>
        <dbReference type="ARBA" id="ARBA00022824"/>
    </source>
</evidence>
<dbReference type="Pfam" id="PF01255">
    <property type="entry name" value="Prenyltransf"/>
    <property type="match status" value="1"/>
</dbReference>
<evidence type="ECO:0000256" key="7">
    <source>
        <dbReference type="ARBA" id="ARBA00022842"/>
    </source>
</evidence>
<dbReference type="GeneID" id="109487387"/>
<reference evidence="15" key="1">
    <citation type="submission" date="2025-08" db="UniProtKB">
        <authorList>
            <consortium name="RefSeq"/>
        </authorList>
    </citation>
    <scope>IDENTIFICATION</scope>
    <source>
        <tissue evidence="15">Gonad</tissue>
    </source>
</reference>
<dbReference type="InterPro" id="IPR001441">
    <property type="entry name" value="UPP_synth-like"/>
</dbReference>
<proteinExistence type="inferred from homology"/>
<evidence type="ECO:0000313" key="15">
    <source>
        <dbReference type="RefSeq" id="XP_019646933.1"/>
    </source>
</evidence>
<evidence type="ECO:0000256" key="13">
    <source>
        <dbReference type="SAM" id="Coils"/>
    </source>
</evidence>
<dbReference type="KEGG" id="bbel:109487387"/>
<dbReference type="CDD" id="cd00475">
    <property type="entry name" value="Cis_IPPS"/>
    <property type="match status" value="1"/>
</dbReference>
<keyword evidence="14" id="KW-1185">Reference proteome</keyword>
<comment type="catalytic activity">
    <reaction evidence="9">
        <text>n isopentenyl diphosphate + (2E,6E)-farnesyl diphosphate = a di-trans,poly-cis-polyprenyl diphosphate + n diphosphate</text>
        <dbReference type="Rhea" id="RHEA:53008"/>
        <dbReference type="Rhea" id="RHEA-COMP:19494"/>
        <dbReference type="ChEBI" id="CHEBI:33019"/>
        <dbReference type="ChEBI" id="CHEBI:128769"/>
        <dbReference type="ChEBI" id="CHEBI:136960"/>
        <dbReference type="ChEBI" id="CHEBI:175763"/>
        <dbReference type="EC" id="2.5.1.87"/>
    </reaction>
</comment>
<evidence type="ECO:0000256" key="8">
    <source>
        <dbReference type="ARBA" id="ARBA00023136"/>
    </source>
</evidence>
<dbReference type="SUPFAM" id="SSF64005">
    <property type="entry name" value="Undecaprenyl diphosphate synthase"/>
    <property type="match status" value="1"/>
</dbReference>
<gene>
    <name evidence="15" type="primary">LOC109487387</name>
</gene>
<evidence type="ECO:0000313" key="14">
    <source>
        <dbReference type="Proteomes" id="UP000515135"/>
    </source>
</evidence>
<accession>A0A6P5ABC5</accession>
<comment type="cofactor">
    <cofactor evidence="1">
        <name>Mg(2+)</name>
        <dbReference type="ChEBI" id="CHEBI:18420"/>
    </cofactor>
</comment>
<keyword evidence="13" id="KW-0175">Coiled coil</keyword>
<dbReference type="RefSeq" id="XP_019646933.1">
    <property type="nucleotide sequence ID" value="XM_019791374.1"/>
</dbReference>
<evidence type="ECO:0000256" key="4">
    <source>
        <dbReference type="ARBA" id="ARBA00005432"/>
    </source>
</evidence>
<keyword evidence="7" id="KW-0460">Magnesium</keyword>
<evidence type="ECO:0000256" key="1">
    <source>
        <dbReference type="ARBA" id="ARBA00001946"/>
    </source>
</evidence>
<dbReference type="InterPro" id="IPR018520">
    <property type="entry name" value="UPP_synth-like_CS"/>
</dbReference>
<feature type="coiled-coil region" evidence="13">
    <location>
        <begin position="87"/>
        <end position="114"/>
    </location>
</feature>
<keyword evidence="5 12" id="KW-0808">Transferase</keyword>
<dbReference type="HAMAP" id="MF_01139">
    <property type="entry name" value="ISPT"/>
    <property type="match status" value="1"/>
</dbReference>
<comment type="function">
    <text evidence="10">With NUS1, forms the dehydrodolichyl diphosphate synthase (DDS) complex, an essential component of the dolichol monophosphate (Dol-P) biosynthetic machinery. Adds multiple copies of isopentenyl pyrophosphate (IPP) to farnesyl pyrophosphate (FPP) to produce dehydrodolichyl diphosphate (Dedol-PP), a precursor of dolichol which is utilized as a sugar carrier in protein glycosylation in the endoplasmic reticulum (ER).</text>
</comment>
<evidence type="ECO:0000256" key="9">
    <source>
        <dbReference type="ARBA" id="ARBA00047353"/>
    </source>
</evidence>
<dbReference type="Proteomes" id="UP000515135">
    <property type="component" value="Unplaced"/>
</dbReference>
<dbReference type="NCBIfam" id="TIGR00055">
    <property type="entry name" value="uppS"/>
    <property type="match status" value="1"/>
</dbReference>
<dbReference type="GO" id="GO:0005789">
    <property type="term" value="C:endoplasmic reticulum membrane"/>
    <property type="evidence" value="ECO:0007669"/>
    <property type="project" value="UniProtKB-SubCell"/>
</dbReference>
<evidence type="ECO:0000256" key="11">
    <source>
        <dbReference type="ARBA" id="ARBA00064670"/>
    </source>
</evidence>
<dbReference type="OrthoDB" id="4173905at2759"/>
<dbReference type="EC" id="2.5.1.-" evidence="12"/>
<evidence type="ECO:0000256" key="5">
    <source>
        <dbReference type="ARBA" id="ARBA00022679"/>
    </source>
</evidence>
<dbReference type="InterPro" id="IPR036424">
    <property type="entry name" value="UPP_synth-like_sf"/>
</dbReference>
<keyword evidence="6" id="KW-0256">Endoplasmic reticulum</keyword>
<name>A0A6P5ABC5_BRABE</name>